<dbReference type="Gene3D" id="1.25.10.10">
    <property type="entry name" value="Leucine-rich Repeat Variant"/>
    <property type="match status" value="1"/>
</dbReference>
<dbReference type="GO" id="GO:0000793">
    <property type="term" value="C:condensed chromosome"/>
    <property type="evidence" value="ECO:0007669"/>
    <property type="project" value="TreeGrafter"/>
</dbReference>
<dbReference type="STRING" id="53326.A0A016WNU3"/>
<protein>
    <submittedName>
        <fullName evidence="2">Uncharacterized protein</fullName>
    </submittedName>
</protein>
<reference evidence="3" key="1">
    <citation type="journal article" date="2015" name="Nat. Genet.">
        <title>The genome and transcriptome of the zoonotic hookworm Ancylostoma ceylanicum identify infection-specific gene families.</title>
        <authorList>
            <person name="Schwarz E.M."/>
            <person name="Hu Y."/>
            <person name="Antoshechkin I."/>
            <person name="Miller M.M."/>
            <person name="Sternberg P.W."/>
            <person name="Aroian R.V."/>
        </authorList>
    </citation>
    <scope>NUCLEOTIDE SEQUENCE</scope>
    <source>
        <strain evidence="3">HY135</strain>
    </source>
</reference>
<keyword evidence="1" id="KW-1133">Transmembrane helix</keyword>
<evidence type="ECO:0000313" key="3">
    <source>
        <dbReference type="Proteomes" id="UP000024635"/>
    </source>
</evidence>
<dbReference type="InterPro" id="IPR027165">
    <property type="entry name" value="CND3"/>
</dbReference>
<proteinExistence type="predicted"/>
<dbReference type="PANTHER" id="PTHR14418:SF5">
    <property type="entry name" value="CONDENSIN COMPLEX SUBUNIT 3"/>
    <property type="match status" value="1"/>
</dbReference>
<dbReference type="Proteomes" id="UP000024635">
    <property type="component" value="Unassembled WGS sequence"/>
</dbReference>
<evidence type="ECO:0000256" key="1">
    <source>
        <dbReference type="SAM" id="Phobius"/>
    </source>
</evidence>
<gene>
    <name evidence="2" type="primary">Acey_s0601.g506</name>
    <name evidence="2" type="synonym">Acey-C30G12.6</name>
    <name evidence="2" type="ORF">Y032_0601g506</name>
</gene>
<comment type="caution">
    <text evidence="2">The sequence shown here is derived from an EMBL/GenBank/DDBJ whole genome shotgun (WGS) entry which is preliminary data.</text>
</comment>
<feature type="transmembrane region" description="Helical" evidence="1">
    <location>
        <begin position="821"/>
        <end position="843"/>
    </location>
</feature>
<dbReference type="EMBL" id="JARK01000201">
    <property type="protein sequence ID" value="EYC40688.1"/>
    <property type="molecule type" value="Genomic_DNA"/>
</dbReference>
<organism evidence="2 3">
    <name type="scientific">Ancylostoma ceylanicum</name>
    <dbReference type="NCBI Taxonomy" id="53326"/>
    <lineage>
        <taxon>Eukaryota</taxon>
        <taxon>Metazoa</taxon>
        <taxon>Ecdysozoa</taxon>
        <taxon>Nematoda</taxon>
        <taxon>Chromadorea</taxon>
        <taxon>Rhabditida</taxon>
        <taxon>Rhabditina</taxon>
        <taxon>Rhabditomorpha</taxon>
        <taxon>Strongyloidea</taxon>
        <taxon>Ancylostomatidae</taxon>
        <taxon>Ancylostomatinae</taxon>
        <taxon>Ancylostoma</taxon>
    </lineage>
</organism>
<dbReference type="OrthoDB" id="5802069at2759"/>
<dbReference type="InterPro" id="IPR016024">
    <property type="entry name" value="ARM-type_fold"/>
</dbReference>
<dbReference type="GO" id="GO:0000796">
    <property type="term" value="C:condensin complex"/>
    <property type="evidence" value="ECO:0007669"/>
    <property type="project" value="InterPro"/>
</dbReference>
<accession>A0A016WNU3</accession>
<dbReference type="PANTHER" id="PTHR14418">
    <property type="entry name" value="CONDENSIN COMPLEX SUBUNIT 3-RELATED"/>
    <property type="match status" value="1"/>
</dbReference>
<dbReference type="SUPFAM" id="SSF48371">
    <property type="entry name" value="ARM repeat"/>
    <property type="match status" value="2"/>
</dbReference>
<dbReference type="GO" id="GO:0007076">
    <property type="term" value="P:mitotic chromosome condensation"/>
    <property type="evidence" value="ECO:0007669"/>
    <property type="project" value="InterPro"/>
</dbReference>
<dbReference type="AlphaFoldDB" id="A0A016WNU3"/>
<dbReference type="InterPro" id="IPR011989">
    <property type="entry name" value="ARM-like"/>
</dbReference>
<keyword evidence="3" id="KW-1185">Reference proteome</keyword>
<keyword evidence="1" id="KW-0472">Membrane</keyword>
<keyword evidence="1" id="KW-0812">Transmembrane</keyword>
<evidence type="ECO:0000313" key="2">
    <source>
        <dbReference type="EMBL" id="EYC40688.1"/>
    </source>
</evidence>
<name>A0A016WNU3_9BILA</name>
<sequence length="868" mass="97948">MDAFDSSFDDTVILESTLNAEDNQVDNAVQANPDFDEVSVQRNDSFDEDVYEKDVEVLSTVDQELCVSTSHATAEDSFDEAVWRPSNVTKSNGAAPGCHISPTDDSFDEAVLVSGCNDLVPSNETPKSNTSKLQNTSQKRAASAIDSFDEAVWNHSNGYGFNVSQKEDVHCSMQISSFDENLATPANCFRDTAGSMFSESDVVRSVSNSAGDSSILSAFQPDVSVMLCDDVTECSADLENLRAYLSSVLANKTFDHQCVEETLSIFTRNRTAASSLLCDGLCNIMTATHDISHSVLLPLFQFICKVVVRLHSSETSKPLSSICEIVDLAKHSANDKTRSRCCFLLQCILFADAELREQQELEVVDEDIAVERHGLPSNIVKHWALILAERRRDKVVPVRAAAIRAISQLPLCDESYADGDNKEFLPNDLVFESLRDSAVDVRHAAVQSLVLRSAGDIESCLSFLENENDSDVRKALVEHLIRSTHIRVFTVDTRMRLLRLMMNDENSIIRLMVSEVLVPKWLENCHEGIDTVEETSITRRFLGNYTVAFPFKLLQHIDPLLDEEIVRKVVSFAITYHMGYVLRKKDDGEEYLKYLLTMPAQRREDLAVLHAHSLPGELKRLSGEHIYLRLFFHRCITEHLCSLYRKPEQFATLDKVLFKLLPTLHDLAEMTENFVLHTLEGEEDWAFNEFSIRQLCYMLRLVDKSCDIGKDSWRRMLHQIAAHPDIHPTPTLVDFAVREVLVQLDQPTGRYEDTLMWARDVAAHFLKGEVTKENSQHEVGTQVLSALISRCTIYEATRAATIIHAVLAEGVFEQFPDDYDFLLIMMVCCFSLGFLLTCCEVLLRQTHSMFTSLLRSSRRLMKHIHIVA</sequence>